<evidence type="ECO:0000313" key="8">
    <source>
        <dbReference type="EMBL" id="SVA45361.1"/>
    </source>
</evidence>
<evidence type="ECO:0000256" key="1">
    <source>
        <dbReference type="ARBA" id="ARBA00005196"/>
    </source>
</evidence>
<proteinExistence type="inferred from homology"/>
<dbReference type="InterPro" id="IPR018510">
    <property type="entry name" value="DAP_epimerase_AS"/>
</dbReference>
<dbReference type="EC" id="5.1.1.7" evidence="3"/>
<comment type="catalytic activity">
    <reaction evidence="7">
        <text>(2S,6S)-2,6-diaminopimelate = meso-2,6-diaminopimelate</text>
        <dbReference type="Rhea" id="RHEA:15393"/>
        <dbReference type="ChEBI" id="CHEBI:57609"/>
        <dbReference type="ChEBI" id="CHEBI:57791"/>
        <dbReference type="EC" id="5.1.1.7"/>
    </reaction>
</comment>
<evidence type="ECO:0000256" key="7">
    <source>
        <dbReference type="ARBA" id="ARBA00051712"/>
    </source>
</evidence>
<dbReference type="AlphaFoldDB" id="A0A381VZ50"/>
<dbReference type="InterPro" id="IPR001653">
    <property type="entry name" value="DAP_epimerase_DapF"/>
</dbReference>
<dbReference type="PANTHER" id="PTHR31689:SF0">
    <property type="entry name" value="DIAMINOPIMELATE EPIMERASE"/>
    <property type="match status" value="1"/>
</dbReference>
<evidence type="ECO:0000256" key="6">
    <source>
        <dbReference type="ARBA" id="ARBA00023235"/>
    </source>
</evidence>
<dbReference type="HAMAP" id="MF_00197">
    <property type="entry name" value="DAP_epimerase"/>
    <property type="match status" value="1"/>
</dbReference>
<evidence type="ECO:0000256" key="2">
    <source>
        <dbReference type="ARBA" id="ARBA00010219"/>
    </source>
</evidence>
<keyword evidence="4" id="KW-0028">Amino-acid biosynthesis</keyword>
<gene>
    <name evidence="8" type="ORF">METZ01_LOCUS98215</name>
</gene>
<keyword evidence="5" id="KW-0457">Lysine biosynthesis</keyword>
<protein>
    <recommendedName>
        <fullName evidence="3">diaminopimelate epimerase</fullName>
        <ecNumber evidence="3">5.1.1.7</ecNumber>
    </recommendedName>
</protein>
<dbReference type="EMBL" id="UINC01010175">
    <property type="protein sequence ID" value="SVA45361.1"/>
    <property type="molecule type" value="Genomic_DNA"/>
</dbReference>
<dbReference type="GO" id="GO:0005829">
    <property type="term" value="C:cytosol"/>
    <property type="evidence" value="ECO:0007669"/>
    <property type="project" value="TreeGrafter"/>
</dbReference>
<dbReference type="PROSITE" id="PS01326">
    <property type="entry name" value="DAP_EPIMERASE"/>
    <property type="match status" value="1"/>
</dbReference>
<dbReference type="GO" id="GO:0008837">
    <property type="term" value="F:diaminopimelate epimerase activity"/>
    <property type="evidence" value="ECO:0007669"/>
    <property type="project" value="UniProtKB-EC"/>
</dbReference>
<dbReference type="Pfam" id="PF01678">
    <property type="entry name" value="DAP_epimerase"/>
    <property type="match status" value="2"/>
</dbReference>
<name>A0A381VZ50_9ZZZZ</name>
<dbReference type="UniPathway" id="UPA00034">
    <property type="reaction ID" value="UER00025"/>
</dbReference>
<evidence type="ECO:0000256" key="5">
    <source>
        <dbReference type="ARBA" id="ARBA00023154"/>
    </source>
</evidence>
<dbReference type="PANTHER" id="PTHR31689">
    <property type="entry name" value="DIAMINOPIMELATE EPIMERASE, CHLOROPLASTIC"/>
    <property type="match status" value="1"/>
</dbReference>
<organism evidence="8">
    <name type="scientific">marine metagenome</name>
    <dbReference type="NCBI Taxonomy" id="408172"/>
    <lineage>
        <taxon>unclassified sequences</taxon>
        <taxon>metagenomes</taxon>
        <taxon>ecological metagenomes</taxon>
    </lineage>
</organism>
<comment type="pathway">
    <text evidence="1">Amino-acid biosynthesis; L-lysine biosynthesis via DAP pathway; DL-2,6-diaminopimelate from LL-2,6-diaminopimelate: step 1/1.</text>
</comment>
<comment type="similarity">
    <text evidence="2">Belongs to the diaminopimelate epimerase family.</text>
</comment>
<accession>A0A381VZ50</accession>
<dbReference type="SUPFAM" id="SSF54506">
    <property type="entry name" value="Diaminopimelate epimerase-like"/>
    <property type="match status" value="2"/>
</dbReference>
<reference evidence="8" key="1">
    <citation type="submission" date="2018-05" db="EMBL/GenBank/DDBJ databases">
        <authorList>
            <person name="Lanie J.A."/>
            <person name="Ng W.-L."/>
            <person name="Kazmierczak K.M."/>
            <person name="Andrzejewski T.M."/>
            <person name="Davidsen T.M."/>
            <person name="Wayne K.J."/>
            <person name="Tettelin H."/>
            <person name="Glass J.I."/>
            <person name="Rusch D."/>
            <person name="Podicherti R."/>
            <person name="Tsui H.-C.T."/>
            <person name="Winkler M.E."/>
        </authorList>
    </citation>
    <scope>NUCLEOTIDE SEQUENCE</scope>
</reference>
<dbReference type="NCBIfam" id="TIGR00652">
    <property type="entry name" value="DapF"/>
    <property type="match status" value="1"/>
</dbReference>
<dbReference type="Gene3D" id="3.10.310.10">
    <property type="entry name" value="Diaminopimelate Epimerase, Chain A, domain 1"/>
    <property type="match status" value="2"/>
</dbReference>
<evidence type="ECO:0000256" key="3">
    <source>
        <dbReference type="ARBA" id="ARBA00013080"/>
    </source>
</evidence>
<sequence>MNIKAFKMDGLGNDFVIIDQRIENIELSKDQIIKICNRNFIGCDQLIIIKKNSKLDAELEFYNSDGSPSGACGNGTRCIADFLSKENNQKEITVWTSSGVLKSNILGNNLVETEIGIPKTNWNEIPLSKNLDTKNLNIKILTKNNTEHIGGTAVNVGNPHIVFFVKDIENFDLKKIGPEIENHKLFPEKCNVTLAKVINKNLIKVKVWERGSGLTKACGTAACASAIAGNINGFVEKKTDIEFKLGKLSIFIDDKNSVHMKGSVSNIKNIEIKI</sequence>
<evidence type="ECO:0000256" key="4">
    <source>
        <dbReference type="ARBA" id="ARBA00022605"/>
    </source>
</evidence>
<keyword evidence="6" id="KW-0413">Isomerase</keyword>
<dbReference type="GO" id="GO:0009089">
    <property type="term" value="P:lysine biosynthetic process via diaminopimelate"/>
    <property type="evidence" value="ECO:0007669"/>
    <property type="project" value="UniProtKB-UniPathway"/>
</dbReference>